<evidence type="ECO:0000313" key="2">
    <source>
        <dbReference type="Proteomes" id="UP000549009"/>
    </source>
</evidence>
<dbReference type="RefSeq" id="WP_170316388.1">
    <property type="nucleotide sequence ID" value="NZ_BMSQ01000020.1"/>
</dbReference>
<dbReference type="AlphaFoldDB" id="A0A7W8EZ47"/>
<dbReference type="EMBL" id="JACHJD010000018">
    <property type="protein sequence ID" value="MBB5108355.1"/>
    <property type="molecule type" value="Genomic_DNA"/>
</dbReference>
<dbReference type="Proteomes" id="UP000549009">
    <property type="component" value="Unassembled WGS sequence"/>
</dbReference>
<proteinExistence type="predicted"/>
<name>A0A7W8EZ47_STRST</name>
<accession>A0A7W8EZ47</accession>
<protein>
    <submittedName>
        <fullName evidence="1">Uncharacterized protein</fullName>
    </submittedName>
</protein>
<evidence type="ECO:0000313" key="1">
    <source>
        <dbReference type="EMBL" id="MBB5108355.1"/>
    </source>
</evidence>
<reference evidence="1 2" key="1">
    <citation type="submission" date="2020-08" db="EMBL/GenBank/DDBJ databases">
        <title>Genomic Encyclopedia of Type Strains, Phase III (KMG-III): the genomes of soil and plant-associated and newly described type strains.</title>
        <authorList>
            <person name="Whitman W."/>
        </authorList>
    </citation>
    <scope>NUCLEOTIDE SEQUENCE [LARGE SCALE GENOMIC DNA]</scope>
    <source>
        <strain evidence="1 2">CECT 3146</strain>
    </source>
</reference>
<sequence>MTTYWAAQDPAIEPCDTSGIEGPLVDLDLDATRQGRATDGDVLTAQTVIVAGECL</sequence>
<gene>
    <name evidence="1" type="ORF">FHS40_007476</name>
</gene>
<comment type="caution">
    <text evidence="1">The sequence shown here is derived from an EMBL/GenBank/DDBJ whole genome shotgun (WGS) entry which is preliminary data.</text>
</comment>
<organism evidence="1 2">
    <name type="scientific">Streptomyces spectabilis</name>
    <dbReference type="NCBI Taxonomy" id="68270"/>
    <lineage>
        <taxon>Bacteria</taxon>
        <taxon>Bacillati</taxon>
        <taxon>Actinomycetota</taxon>
        <taxon>Actinomycetes</taxon>
        <taxon>Kitasatosporales</taxon>
        <taxon>Streptomycetaceae</taxon>
        <taxon>Streptomyces</taxon>
    </lineage>
</organism>
<keyword evidence="2" id="KW-1185">Reference proteome</keyword>